<gene>
    <name evidence="1" type="ORF">QAD02_011813</name>
</gene>
<protein>
    <submittedName>
        <fullName evidence="1">Uncharacterized protein</fullName>
    </submittedName>
</protein>
<reference evidence="1" key="1">
    <citation type="submission" date="2023-04" db="EMBL/GenBank/DDBJ databases">
        <title>A chromosome-level genome assembly of the parasitoid wasp Eretmocerus hayati.</title>
        <authorList>
            <person name="Zhong Y."/>
            <person name="Liu S."/>
            <person name="Liu Y."/>
        </authorList>
    </citation>
    <scope>NUCLEOTIDE SEQUENCE</scope>
    <source>
        <strain evidence="1">ZJU_SS_LIU_2023</strain>
    </source>
</reference>
<organism evidence="1 2">
    <name type="scientific">Eretmocerus hayati</name>
    <dbReference type="NCBI Taxonomy" id="131215"/>
    <lineage>
        <taxon>Eukaryota</taxon>
        <taxon>Metazoa</taxon>
        <taxon>Ecdysozoa</taxon>
        <taxon>Arthropoda</taxon>
        <taxon>Hexapoda</taxon>
        <taxon>Insecta</taxon>
        <taxon>Pterygota</taxon>
        <taxon>Neoptera</taxon>
        <taxon>Endopterygota</taxon>
        <taxon>Hymenoptera</taxon>
        <taxon>Apocrita</taxon>
        <taxon>Proctotrupomorpha</taxon>
        <taxon>Chalcidoidea</taxon>
        <taxon>Aphelinidae</taxon>
        <taxon>Aphelininae</taxon>
        <taxon>Eretmocerus</taxon>
    </lineage>
</organism>
<sequence length="289" mass="32009">MLSHRTRAKTGEKTCALTRVGTDTGKNGLNLVYFLHGQKRTVLHIFSTRAETGNAVLPDTGKNGRENLCIDTGGNGHGQKRTELGIFLTRAKTGVKTCALTRVETDTGKNGLSLVVEVHRAHPTVAVMVVHVEVKYKLLDILRMAILHMAILHMSLLHMSLLHMFRFRAVVANQTPPKDLAHVPLMKNKAHNSTFLADRILGKLGKDKDQLEDLILEDLEDLVLMELEVFLLDVILPTTKLIRKFVRFQDGAFLKLEEAMIIMAAVVLVAAEEEAVVAAIVVVAHHAER</sequence>
<comment type="caution">
    <text evidence="1">The sequence shown here is derived from an EMBL/GenBank/DDBJ whole genome shotgun (WGS) entry which is preliminary data.</text>
</comment>
<dbReference type="Proteomes" id="UP001239111">
    <property type="component" value="Chromosome 2"/>
</dbReference>
<accession>A0ACC2NY28</accession>
<dbReference type="EMBL" id="CM056742">
    <property type="protein sequence ID" value="KAJ8676027.1"/>
    <property type="molecule type" value="Genomic_DNA"/>
</dbReference>
<evidence type="ECO:0000313" key="1">
    <source>
        <dbReference type="EMBL" id="KAJ8676027.1"/>
    </source>
</evidence>
<keyword evidence="2" id="KW-1185">Reference proteome</keyword>
<name>A0ACC2NY28_9HYME</name>
<proteinExistence type="predicted"/>
<evidence type="ECO:0000313" key="2">
    <source>
        <dbReference type="Proteomes" id="UP001239111"/>
    </source>
</evidence>